<feature type="binding site" evidence="2">
    <location>
        <position position="172"/>
    </location>
    <ligand>
        <name>substrate</name>
    </ligand>
</feature>
<keyword evidence="3" id="KW-0479">Metal-binding</keyword>
<feature type="signal peptide" evidence="4">
    <location>
        <begin position="1"/>
        <end position="25"/>
    </location>
</feature>
<evidence type="ECO:0000313" key="5">
    <source>
        <dbReference type="EMBL" id="NOL52504.1"/>
    </source>
</evidence>
<dbReference type="Gene3D" id="3.40.190.10">
    <property type="entry name" value="Periplasmic binding protein-like II"/>
    <property type="match status" value="1"/>
</dbReference>
<evidence type="ECO:0000256" key="1">
    <source>
        <dbReference type="ARBA" id="ARBA00022729"/>
    </source>
</evidence>
<proteinExistence type="predicted"/>
<dbReference type="GO" id="GO:0031317">
    <property type="term" value="C:tripartite ATP-independent periplasmic transporter complex"/>
    <property type="evidence" value="ECO:0007669"/>
    <property type="project" value="InterPro"/>
</dbReference>
<feature type="binding site" evidence="3">
    <location>
        <position position="210"/>
    </location>
    <ligand>
        <name>substrate</name>
    </ligand>
</feature>
<dbReference type="Proteomes" id="UP000537862">
    <property type="component" value="Unassembled WGS sequence"/>
</dbReference>
<feature type="binding site" evidence="3">
    <location>
        <position position="211"/>
    </location>
    <ligand>
        <name>Na(+)</name>
        <dbReference type="ChEBI" id="CHEBI:29101"/>
    </ligand>
</feature>
<comment type="caution">
    <text evidence="5">The sequence shown here is derived from an EMBL/GenBank/DDBJ whole genome shotgun (WGS) entry which is preliminary data.</text>
</comment>
<dbReference type="AlphaFoldDB" id="A0A849P879"/>
<evidence type="ECO:0000313" key="6">
    <source>
        <dbReference type="Proteomes" id="UP000537862"/>
    </source>
</evidence>
<evidence type="ECO:0000256" key="4">
    <source>
        <dbReference type="SAM" id="SignalP"/>
    </source>
</evidence>
<keyword evidence="1 4" id="KW-0732">Signal</keyword>
<dbReference type="NCBIfam" id="NF037995">
    <property type="entry name" value="TRAP_S1"/>
    <property type="match status" value="1"/>
</dbReference>
<dbReference type="PANTHER" id="PTHR33376:SF5">
    <property type="entry name" value="EXTRACYTOPLASMIC SOLUTE RECEPTOR PROTEIN"/>
    <property type="match status" value="1"/>
</dbReference>
<dbReference type="RefSeq" id="WP_171681191.1">
    <property type="nucleotide sequence ID" value="NZ_JABGBN010000010.1"/>
</dbReference>
<dbReference type="GO" id="GO:0046872">
    <property type="term" value="F:metal ion binding"/>
    <property type="evidence" value="ECO:0007669"/>
    <property type="project" value="UniProtKB-KW"/>
</dbReference>
<reference evidence="5 6" key="1">
    <citation type="submission" date="2020-05" db="EMBL/GenBank/DDBJ databases">
        <authorList>
            <person name="Niu N."/>
        </authorList>
    </citation>
    <scope>NUCLEOTIDE SEQUENCE [LARGE SCALE GENOMIC DNA]</scope>
    <source>
        <strain evidence="5 6">3340-03</strain>
    </source>
</reference>
<dbReference type="InterPro" id="IPR026289">
    <property type="entry name" value="SBP_TakP-like"/>
</dbReference>
<feature type="chain" id="PRO_5032766361" evidence="4">
    <location>
        <begin position="26"/>
        <end position="366"/>
    </location>
</feature>
<dbReference type="GO" id="GO:0055085">
    <property type="term" value="P:transmembrane transport"/>
    <property type="evidence" value="ECO:0007669"/>
    <property type="project" value="InterPro"/>
</dbReference>
<dbReference type="InterPro" id="IPR038404">
    <property type="entry name" value="TRAP_DctP_sf"/>
</dbReference>
<dbReference type="InterPro" id="IPR018389">
    <property type="entry name" value="DctP_fam"/>
</dbReference>
<dbReference type="Pfam" id="PF03480">
    <property type="entry name" value="DctP"/>
    <property type="match status" value="1"/>
</dbReference>
<evidence type="ECO:0000256" key="3">
    <source>
        <dbReference type="PIRSR" id="PIRSR039026-2"/>
    </source>
</evidence>
<feature type="binding site" evidence="2">
    <location>
        <position position="151"/>
    </location>
    <ligand>
        <name>substrate</name>
    </ligand>
</feature>
<sequence>MKLTKKLLNIALGAALMSASALAQAAPQKWTMTSTWPASLELIEIDKKWVEMVNKIAGDEVKIEFFEGGSLVPSGEVFGAVESGTIQAGADWPGYWAGRNPAFSPLATHTSLFNAADYVNWIKGWGGADLYNEIYGKYGMVYLPYGVTNNEAGFHSSKPIRNLDEIKGMRLRLSGLEQGQVLGKIGGIQVSMAGQELYQSLERGVIDGAEFSTPSVNVSAGIHQVTKHWATPGWHQSASVFGVMINKQAWDALSDTAKEKLKVAADATMVWSLAHTEKRATKGLETFKKAGIEIHRMDDEGLKKIQEVTNEVMVDVACSNPDAAKVYASQLEYLQEYKDWRETSVPFNLGRSVEGPDLAKIKACVK</sequence>
<protein>
    <submittedName>
        <fullName evidence="5">TRAP transporter substrate-binding protein DctP</fullName>
    </submittedName>
</protein>
<dbReference type="EMBL" id="JABGBN010000010">
    <property type="protein sequence ID" value="NOL52504.1"/>
    <property type="molecule type" value="Genomic_DNA"/>
</dbReference>
<dbReference type="Gene3D" id="3.40.190.170">
    <property type="entry name" value="Bacterial extracellular solute-binding protein, family 7"/>
    <property type="match status" value="1"/>
</dbReference>
<organism evidence="5 6">
    <name type="scientific">Pelistega suis</name>
    <dbReference type="NCBI Taxonomy" id="1631957"/>
    <lineage>
        <taxon>Bacteria</taxon>
        <taxon>Pseudomonadati</taxon>
        <taxon>Pseudomonadota</taxon>
        <taxon>Betaproteobacteria</taxon>
        <taxon>Burkholderiales</taxon>
        <taxon>Alcaligenaceae</taxon>
        <taxon>Pelistega</taxon>
    </lineage>
</organism>
<dbReference type="PIRSF" id="PIRSF039026">
    <property type="entry name" value="SiaP"/>
    <property type="match status" value="1"/>
</dbReference>
<evidence type="ECO:0000256" key="2">
    <source>
        <dbReference type="PIRSR" id="PIRSR039026-1"/>
    </source>
</evidence>
<accession>A0A849P879</accession>
<name>A0A849P879_9BURK</name>
<keyword evidence="6" id="KW-1185">Reference proteome</keyword>
<gene>
    <name evidence="5" type="primary">dctP</name>
    <name evidence="5" type="ORF">HKX39_10035</name>
</gene>
<feature type="binding site" evidence="3">
    <location>
        <position position="236"/>
    </location>
    <ligand>
        <name>substrate</name>
    </ligand>
</feature>
<dbReference type="PANTHER" id="PTHR33376">
    <property type="match status" value="1"/>
</dbReference>